<dbReference type="Gene3D" id="3.40.50.12470">
    <property type="match status" value="1"/>
</dbReference>
<evidence type="ECO:0000256" key="11">
    <source>
        <dbReference type="ARBA" id="ARBA00052761"/>
    </source>
</evidence>
<dbReference type="InterPro" id="IPR011603">
    <property type="entry name" value="2oxoglutarate_DH_E1"/>
</dbReference>
<keyword evidence="9" id="KW-0511">Multifunctional enzyme</keyword>
<dbReference type="NCBIfam" id="NF008907">
    <property type="entry name" value="PRK12270.1"/>
    <property type="match status" value="1"/>
</dbReference>
<evidence type="ECO:0000256" key="9">
    <source>
        <dbReference type="ARBA" id="ARBA00023268"/>
    </source>
</evidence>
<dbReference type="Gene3D" id="3.40.50.970">
    <property type="match status" value="1"/>
</dbReference>
<dbReference type="RefSeq" id="WP_269443182.1">
    <property type="nucleotide sequence ID" value="NZ_CP097463.1"/>
</dbReference>
<keyword evidence="8" id="KW-0786">Thiamine pyrophosphate</keyword>
<dbReference type="Gene3D" id="1.10.287.1150">
    <property type="entry name" value="TPP helical domain"/>
    <property type="match status" value="1"/>
</dbReference>
<protein>
    <submittedName>
        <fullName evidence="14">Multifunctional oxoglutarate decarboxylase/oxoglutarate dehydrogenase thiamine pyrophosphate-binding subunit/dihydrolipoyllysine-residue succinyltransferase subunit</fullName>
        <ecNumber evidence="14">4.1.1.71</ecNumber>
    </submittedName>
</protein>
<comment type="cofactor">
    <cofactor evidence="1">
        <name>Mg(2+)</name>
        <dbReference type="ChEBI" id="CHEBI:18420"/>
    </cofactor>
</comment>
<dbReference type="NCBIfam" id="TIGR00239">
    <property type="entry name" value="2oxo_dh_E1"/>
    <property type="match status" value="1"/>
</dbReference>
<dbReference type="InterPro" id="IPR001078">
    <property type="entry name" value="2-oxoacid_DH_actylTfrase"/>
</dbReference>
<comment type="pathway">
    <text evidence="3">Carbohydrate metabolism; tricarboxylic acid cycle; succinyl-CoA from 2-oxoglutarate (dehydrogenase route): step 1/1.</text>
</comment>
<evidence type="ECO:0000256" key="8">
    <source>
        <dbReference type="ARBA" id="ARBA00023052"/>
    </source>
</evidence>
<evidence type="ECO:0000256" key="2">
    <source>
        <dbReference type="ARBA" id="ARBA00001964"/>
    </source>
</evidence>
<evidence type="ECO:0000256" key="4">
    <source>
        <dbReference type="ARBA" id="ARBA00022532"/>
    </source>
</evidence>
<dbReference type="GO" id="GO:0008683">
    <property type="term" value="F:2-oxoglutarate decarboxylase activity"/>
    <property type="evidence" value="ECO:0007669"/>
    <property type="project" value="UniProtKB-EC"/>
</dbReference>
<feature type="domain" description="Transketolase-like pyrimidine-binding" evidence="13">
    <location>
        <begin position="940"/>
        <end position="1133"/>
    </location>
</feature>
<evidence type="ECO:0000256" key="12">
    <source>
        <dbReference type="SAM" id="MobiDB-lite"/>
    </source>
</evidence>
<dbReference type="NCBIfam" id="NF006914">
    <property type="entry name" value="PRK09404.1"/>
    <property type="match status" value="1"/>
</dbReference>
<feature type="region of interest" description="Disordered" evidence="12">
    <location>
        <begin position="1"/>
        <end position="31"/>
    </location>
</feature>
<comment type="catalytic activity">
    <reaction evidence="10">
        <text>N(6)-[(R)-lipoyl]-L-lysyl-[protein] + 2-oxoglutarate + H(+) = N(6)-[(R)-S(8)-succinyldihydrolipoyl]-L-lysyl-[protein] + CO2</text>
        <dbReference type="Rhea" id="RHEA:12188"/>
        <dbReference type="Rhea" id="RHEA-COMP:10474"/>
        <dbReference type="Rhea" id="RHEA-COMP:20092"/>
        <dbReference type="ChEBI" id="CHEBI:15378"/>
        <dbReference type="ChEBI" id="CHEBI:16526"/>
        <dbReference type="ChEBI" id="CHEBI:16810"/>
        <dbReference type="ChEBI" id="CHEBI:83099"/>
        <dbReference type="ChEBI" id="CHEBI:83120"/>
        <dbReference type="EC" id="1.2.4.2"/>
    </reaction>
</comment>
<dbReference type="Pfam" id="PF16870">
    <property type="entry name" value="OxoGdeHyase_C"/>
    <property type="match status" value="1"/>
</dbReference>
<dbReference type="Pfam" id="PF16078">
    <property type="entry name" value="2-oxogl_dehyd_N"/>
    <property type="match status" value="1"/>
</dbReference>
<comment type="cofactor">
    <cofactor evidence="2">
        <name>thiamine diphosphate</name>
        <dbReference type="ChEBI" id="CHEBI:58937"/>
    </cofactor>
</comment>
<evidence type="ECO:0000256" key="5">
    <source>
        <dbReference type="ARBA" id="ARBA00022723"/>
    </source>
</evidence>
<keyword evidence="7" id="KW-0560">Oxidoreductase</keyword>
<dbReference type="PANTHER" id="PTHR23152">
    <property type="entry name" value="2-OXOGLUTARATE DEHYDROGENASE"/>
    <property type="match status" value="1"/>
</dbReference>
<evidence type="ECO:0000256" key="10">
    <source>
        <dbReference type="ARBA" id="ARBA00051911"/>
    </source>
</evidence>
<sequence>MTTREWPDTVATTDQSTGSETSSSTAGSFGANEWLVEELYERYQSDPSSVDEAWHDFFADYRPAGAAATTAAQDTRSRTPVAPATDSGTAVAGPGTDPATSATVPPTRANGSEAAAGKPAAAQSEGSAAPARSAARPEPAAAEPEPDAASKPAAAPKPDAKPEPAKPSSAPSPTPLRGAAARVVANMNTSLTVPTATSVRAVPAKLLADNRVVINNHLRRARGGKVSFTHMIGYAVVRAVHDFPEMNNAFAEVGGKPALLVPEHVNFGLAIDLPGKDGSRSLVVAAIRAAETMDFHAFWNAYEDIIRRARAGKLTADDFAGTTISLTNPGTIGTNHSVPRLMAGQGTIVGVGAMEYPAEFSGMSEETLTERAISKTITLTSTYDHRIIQGAQSGEFLRRIHELLLSDAFYDEIFAALKIPYEPVRWMVDRETRHEGQIDKNARVIELINSYRSRGHLMADTDPLEFRIRTHPDLDITQHGLTLWDLDREFPVGGFAGERLMKLRDVLGVLRDAYCRRVGVEYMHITDPEQRAWLQARVEVKHDQPSREQQLHILGRLNVAEAFETFLQTKYVGQKRFSLEGAETVIALLDAVLAEAADEDLDEVVIGMPHRGRLNVLANIVGKPYAKIFNEFEGNIDPGTAQGSGDVKYHLGAEGTFHAPSGKQVAVALTANPSHLEAVDPVLEGIVRAKQDLLNKGEDGYSVLPLMMHGDAAFAGQGVVAETLNLSQLRGYRTGGTVHVVVNNQVGFTTSPSASRSSLYCTDIARMIAAPIFHVNGDDPEACVRVAKLAVEYRREFRKDVVIDMVCYRRRGHNEADNPSFTQPLMYDIIDGKRSVRKLYTEALVGRGDITLEDAEAALKDFQAQLEKVFVETRNSSGKAAPERQIENVSPSQRVITAVGLEVIKRIADSYANLPDGFTIHPRLKAQIDRRVAMASNGGVDWATAELFALGALVMEGRAVRLAGQDSRRGTFTQRHVTLIDRNDGEEYTPLRNLSPDQAPFWAYDSLLSEYAAMGFEYGYSVVRDDALVCWEAQFGDFANGAQTIIDEFISSGEAKWGQRSAVTLLLPHGQEGQGPDHSSGRPERFLQLAAENNMTVALCSSPANYFHLLRRQGLSPVRRPLIAFTPKSLLRLKAAVSSLEEFTDGSFQPVLGDSSADPAQVRRVLLCAGKVYYDLAHARAEQDRTDVAIVRVEQLYPLPAEELRGELAKYPNAELVWVQEEPANQGAWPFIALNLPEHLDGRPLLRASRRASASPAVGSLTVHEGQQHEVVATAFA</sequence>
<feature type="region of interest" description="Disordered" evidence="12">
    <location>
        <begin position="66"/>
        <end position="177"/>
    </location>
</feature>
<evidence type="ECO:0000256" key="7">
    <source>
        <dbReference type="ARBA" id="ARBA00023002"/>
    </source>
</evidence>
<dbReference type="Pfam" id="PF00676">
    <property type="entry name" value="E1_dh"/>
    <property type="match status" value="1"/>
</dbReference>
<dbReference type="Gene3D" id="3.30.559.10">
    <property type="entry name" value="Chloramphenicol acetyltransferase-like domain"/>
    <property type="match status" value="1"/>
</dbReference>
<dbReference type="InterPro" id="IPR023213">
    <property type="entry name" value="CAT-like_dom_sf"/>
</dbReference>
<dbReference type="Pfam" id="PF00198">
    <property type="entry name" value="2-oxoacid_dh"/>
    <property type="match status" value="1"/>
</dbReference>
<dbReference type="Proteomes" id="UP001164693">
    <property type="component" value="Chromosome"/>
</dbReference>
<reference evidence="14" key="1">
    <citation type="submission" date="2022-05" db="EMBL/GenBank/DDBJ databases">
        <title>Jatrophihabitans sp. SB3-54 whole genome sequence.</title>
        <authorList>
            <person name="Suh M.K."/>
            <person name="Eom M.K."/>
            <person name="Kim J.S."/>
            <person name="Kim H.S."/>
            <person name="Do H.E."/>
            <person name="Shin Y.K."/>
            <person name="Lee J.-S."/>
        </authorList>
    </citation>
    <scope>NUCLEOTIDE SEQUENCE</scope>
    <source>
        <strain evidence="14">SB3-54</strain>
    </source>
</reference>
<evidence type="ECO:0000313" key="14">
    <source>
        <dbReference type="EMBL" id="WAX56650.1"/>
    </source>
</evidence>
<dbReference type="Pfam" id="PF02779">
    <property type="entry name" value="Transket_pyr"/>
    <property type="match status" value="1"/>
</dbReference>
<proteinExistence type="predicted"/>
<accession>A0ABY7JVR6</accession>
<evidence type="ECO:0000256" key="6">
    <source>
        <dbReference type="ARBA" id="ARBA00022842"/>
    </source>
</evidence>
<dbReference type="PANTHER" id="PTHR23152:SF4">
    <property type="entry name" value="2-OXOADIPATE DEHYDROGENASE COMPLEX COMPONENT E1"/>
    <property type="match status" value="1"/>
</dbReference>
<dbReference type="InterPro" id="IPR029061">
    <property type="entry name" value="THDP-binding"/>
</dbReference>
<dbReference type="InterPro" id="IPR005475">
    <property type="entry name" value="Transketolase-like_Pyr-bd"/>
</dbReference>
<dbReference type="SUPFAM" id="SSF52518">
    <property type="entry name" value="Thiamin diphosphate-binding fold (THDP-binding)"/>
    <property type="match status" value="2"/>
</dbReference>
<keyword evidence="5" id="KW-0479">Metal-binding</keyword>
<feature type="compositionally biased region" description="Low complexity" evidence="12">
    <location>
        <begin position="109"/>
        <end position="157"/>
    </location>
</feature>
<gene>
    <name evidence="14" type="ORF">M6B22_19290</name>
</gene>
<evidence type="ECO:0000256" key="1">
    <source>
        <dbReference type="ARBA" id="ARBA00001946"/>
    </source>
</evidence>
<organism evidence="14 15">
    <name type="scientific">Jatrophihabitans cynanchi</name>
    <dbReference type="NCBI Taxonomy" id="2944128"/>
    <lineage>
        <taxon>Bacteria</taxon>
        <taxon>Bacillati</taxon>
        <taxon>Actinomycetota</taxon>
        <taxon>Actinomycetes</taxon>
        <taxon>Jatrophihabitantales</taxon>
        <taxon>Jatrophihabitantaceae</taxon>
        <taxon>Jatrophihabitans</taxon>
    </lineage>
</organism>
<dbReference type="InterPro" id="IPR031717">
    <property type="entry name" value="ODO-1/KGD_C"/>
</dbReference>
<dbReference type="EMBL" id="CP097463">
    <property type="protein sequence ID" value="WAX56650.1"/>
    <property type="molecule type" value="Genomic_DNA"/>
</dbReference>
<dbReference type="SUPFAM" id="SSF52777">
    <property type="entry name" value="CoA-dependent acyltransferases"/>
    <property type="match status" value="1"/>
</dbReference>
<feature type="compositionally biased region" description="Low complexity" evidence="12">
    <location>
        <begin position="12"/>
        <end position="30"/>
    </location>
</feature>
<dbReference type="SMART" id="SM00861">
    <property type="entry name" value="Transket_pyr"/>
    <property type="match status" value="1"/>
</dbReference>
<dbReference type="InterPro" id="IPR042179">
    <property type="entry name" value="KGD_C_sf"/>
</dbReference>
<dbReference type="CDD" id="cd02016">
    <property type="entry name" value="TPP_E1_OGDC_like"/>
    <property type="match status" value="1"/>
</dbReference>
<keyword evidence="15" id="KW-1185">Reference proteome</keyword>
<evidence type="ECO:0000313" key="15">
    <source>
        <dbReference type="Proteomes" id="UP001164693"/>
    </source>
</evidence>
<name>A0ABY7JVR6_9ACTN</name>
<evidence type="ECO:0000256" key="3">
    <source>
        <dbReference type="ARBA" id="ARBA00004813"/>
    </source>
</evidence>
<evidence type="ECO:0000259" key="13">
    <source>
        <dbReference type="SMART" id="SM00861"/>
    </source>
</evidence>
<dbReference type="EC" id="4.1.1.71" evidence="14"/>
<dbReference type="InterPro" id="IPR001017">
    <property type="entry name" value="DH_E1"/>
</dbReference>
<dbReference type="Gene3D" id="3.40.50.11610">
    <property type="entry name" value="Multifunctional 2-oxoglutarate metabolism enzyme, C-terminal domain"/>
    <property type="match status" value="1"/>
</dbReference>
<keyword evidence="14" id="KW-0456">Lyase</keyword>
<keyword evidence="4" id="KW-0816">Tricarboxylic acid cycle</keyword>
<comment type="catalytic activity">
    <reaction evidence="11">
        <text>N(6)-[(R)-dihydrolipoyl]-L-lysyl-[protein] + succinyl-CoA = N(6)-[(R)-S(8)-succinyldihydrolipoyl]-L-lysyl-[protein] + CoA</text>
        <dbReference type="Rhea" id="RHEA:15213"/>
        <dbReference type="Rhea" id="RHEA-COMP:10475"/>
        <dbReference type="Rhea" id="RHEA-COMP:20092"/>
        <dbReference type="ChEBI" id="CHEBI:57287"/>
        <dbReference type="ChEBI" id="CHEBI:57292"/>
        <dbReference type="ChEBI" id="CHEBI:83100"/>
        <dbReference type="ChEBI" id="CHEBI:83120"/>
        <dbReference type="EC" id="2.3.1.61"/>
    </reaction>
</comment>
<dbReference type="InterPro" id="IPR032106">
    <property type="entry name" value="2-oxogl_dehyd_N"/>
</dbReference>
<keyword evidence="6" id="KW-0460">Magnesium</keyword>